<evidence type="ECO:0000313" key="1">
    <source>
        <dbReference type="EMBL" id="MUN63418.1"/>
    </source>
</evidence>
<name>A0A6N8GKI0_9MICC</name>
<dbReference type="AlphaFoldDB" id="A0A6N8GKI0"/>
<evidence type="ECO:0000313" key="2">
    <source>
        <dbReference type="Proteomes" id="UP000436989"/>
    </source>
</evidence>
<dbReference type="RefSeq" id="WP_156269333.1">
    <property type="nucleotide sequence ID" value="NZ_WOGU01000007.1"/>
</dbReference>
<proteinExistence type="predicted"/>
<accession>A0A6N8GKI0</accession>
<protein>
    <submittedName>
        <fullName evidence="1">Uncharacterized protein</fullName>
    </submittedName>
</protein>
<dbReference type="EMBL" id="WOGU01000007">
    <property type="protein sequence ID" value="MUN63418.1"/>
    <property type="molecule type" value="Genomic_DNA"/>
</dbReference>
<keyword evidence="2" id="KW-1185">Reference proteome</keyword>
<dbReference type="Proteomes" id="UP000436989">
    <property type="component" value="Unassembled WGS sequence"/>
</dbReference>
<comment type="caution">
    <text evidence="1">The sequence shown here is derived from an EMBL/GenBank/DDBJ whole genome shotgun (WGS) entry which is preliminary data.</text>
</comment>
<reference evidence="1 2" key="1">
    <citation type="submission" date="2019-12" db="EMBL/GenBank/DDBJ databases">
        <authorList>
            <person name="Shi Y."/>
        </authorList>
    </citation>
    <scope>NUCLEOTIDE SEQUENCE [LARGE SCALE GENOMIC DNA]</scope>
    <source>
        <strain evidence="1 2">JCM 17929</strain>
    </source>
</reference>
<organism evidence="1 2">
    <name type="scientific">Kocuria sediminis</name>
    <dbReference type="NCBI Taxonomy" id="1038857"/>
    <lineage>
        <taxon>Bacteria</taxon>
        <taxon>Bacillati</taxon>
        <taxon>Actinomycetota</taxon>
        <taxon>Actinomycetes</taxon>
        <taxon>Micrococcales</taxon>
        <taxon>Micrococcaceae</taxon>
        <taxon>Kocuria</taxon>
    </lineage>
</organism>
<sequence length="317" mass="35040">MTSPIRSESALIRPFIDLHHADVPLENVRLLVGDVEHEAGAIVLPEEELAGARLAVTLPTPAEIRAAVEQTPIPVVDCGLIVLATGRTNRVTYVVEKQYLRVADYDSELLLDRSKADLVFNDRAGFMLTVAVVLLHGLVRKPLQPYMAGTWLARRDFRVSVEQNETSFSPEELTQAIREHHGLPEGSLRYVHVEGVLDEAELSDAVRVYVDTEVLNLLLANPTDTSALQMQIELAIHATEVVASAILRELSESCEPTPEALETYPAALRFFQNLARTLKTDMATILNLADEPSRLRAHLEAAFDARKASIVALKESR</sequence>
<gene>
    <name evidence="1" type="ORF">GMA12_09740</name>
</gene>